<evidence type="ECO:0000259" key="11">
    <source>
        <dbReference type="Pfam" id="PF04452"/>
    </source>
</evidence>
<name>A0A1H0U7C5_9BACT</name>
<evidence type="ECO:0000256" key="2">
    <source>
        <dbReference type="ARBA" id="ARBA00005528"/>
    </source>
</evidence>
<evidence type="ECO:0000256" key="6">
    <source>
        <dbReference type="ARBA" id="ARBA00022679"/>
    </source>
</evidence>
<keyword evidence="7 10" id="KW-0949">S-adenosyl-L-methionine</keyword>
<evidence type="ECO:0000313" key="12">
    <source>
        <dbReference type="EMBL" id="SDP62061.1"/>
    </source>
</evidence>
<evidence type="ECO:0000256" key="5">
    <source>
        <dbReference type="ARBA" id="ARBA00022603"/>
    </source>
</evidence>
<evidence type="ECO:0000256" key="3">
    <source>
        <dbReference type="ARBA" id="ARBA00022490"/>
    </source>
</evidence>
<dbReference type="RefSeq" id="WP_092225029.1">
    <property type="nucleotide sequence ID" value="NZ_FNJI01000029.1"/>
</dbReference>
<keyword evidence="13" id="KW-1185">Reference proteome</keyword>
<dbReference type="InterPro" id="IPR006700">
    <property type="entry name" value="RsmE"/>
</dbReference>
<dbReference type="NCBIfam" id="TIGR00046">
    <property type="entry name" value="RsmE family RNA methyltransferase"/>
    <property type="match status" value="1"/>
</dbReference>
<dbReference type="Gene3D" id="3.40.1280.10">
    <property type="match status" value="1"/>
</dbReference>
<comment type="catalytic activity">
    <reaction evidence="9 10">
        <text>uridine(1498) in 16S rRNA + S-adenosyl-L-methionine = N(3)-methyluridine(1498) in 16S rRNA + S-adenosyl-L-homocysteine + H(+)</text>
        <dbReference type="Rhea" id="RHEA:42920"/>
        <dbReference type="Rhea" id="RHEA-COMP:10283"/>
        <dbReference type="Rhea" id="RHEA-COMP:10284"/>
        <dbReference type="ChEBI" id="CHEBI:15378"/>
        <dbReference type="ChEBI" id="CHEBI:57856"/>
        <dbReference type="ChEBI" id="CHEBI:59789"/>
        <dbReference type="ChEBI" id="CHEBI:65315"/>
        <dbReference type="ChEBI" id="CHEBI:74502"/>
        <dbReference type="EC" id="2.1.1.193"/>
    </reaction>
</comment>
<evidence type="ECO:0000256" key="8">
    <source>
        <dbReference type="ARBA" id="ARBA00025699"/>
    </source>
</evidence>
<keyword evidence="3 10" id="KW-0963">Cytoplasm</keyword>
<dbReference type="OrthoDB" id="9815641at2"/>
<keyword evidence="4 10" id="KW-0698">rRNA processing</keyword>
<dbReference type="InterPro" id="IPR029028">
    <property type="entry name" value="Alpha/beta_knot_MTases"/>
</dbReference>
<reference evidence="12 13" key="1">
    <citation type="submission" date="2016-10" db="EMBL/GenBank/DDBJ databases">
        <authorList>
            <person name="de Groot N.N."/>
        </authorList>
    </citation>
    <scope>NUCLEOTIDE SEQUENCE [LARGE SCALE GENOMIC DNA]</scope>
    <source>
        <strain evidence="12 13">DSM 12130</strain>
    </source>
</reference>
<proteinExistence type="inferred from homology"/>
<keyword evidence="5 10" id="KW-0489">Methyltransferase</keyword>
<feature type="domain" description="Ribosomal RNA small subunit methyltransferase E methyltransferase" evidence="11">
    <location>
        <begin position="75"/>
        <end position="241"/>
    </location>
</feature>
<dbReference type="PANTHER" id="PTHR30027:SF3">
    <property type="entry name" value="16S RRNA (URACIL(1498)-N(3))-METHYLTRANSFERASE"/>
    <property type="match status" value="1"/>
</dbReference>
<dbReference type="GO" id="GO:0070475">
    <property type="term" value="P:rRNA base methylation"/>
    <property type="evidence" value="ECO:0007669"/>
    <property type="project" value="TreeGrafter"/>
</dbReference>
<keyword evidence="6 10" id="KW-0808">Transferase</keyword>
<dbReference type="Proteomes" id="UP000199073">
    <property type="component" value="Unassembled WGS sequence"/>
</dbReference>
<dbReference type="NCBIfam" id="NF008700">
    <property type="entry name" value="PRK11713.5-4"/>
    <property type="match status" value="1"/>
</dbReference>
<comment type="subcellular location">
    <subcellularLocation>
        <location evidence="1 10">Cytoplasm</location>
    </subcellularLocation>
</comment>
<dbReference type="CDD" id="cd18084">
    <property type="entry name" value="RsmE-like"/>
    <property type="match status" value="1"/>
</dbReference>
<dbReference type="AlphaFoldDB" id="A0A1H0U7C5"/>
<dbReference type="GO" id="GO:0005737">
    <property type="term" value="C:cytoplasm"/>
    <property type="evidence" value="ECO:0007669"/>
    <property type="project" value="UniProtKB-SubCell"/>
</dbReference>
<dbReference type="SUPFAM" id="SSF75217">
    <property type="entry name" value="alpha/beta knot"/>
    <property type="match status" value="1"/>
</dbReference>
<evidence type="ECO:0000256" key="9">
    <source>
        <dbReference type="ARBA" id="ARBA00047944"/>
    </source>
</evidence>
<dbReference type="STRING" id="91360.SAMN05660330_03423"/>
<dbReference type="GO" id="GO:0070042">
    <property type="term" value="F:rRNA (uridine-N3-)-methyltransferase activity"/>
    <property type="evidence" value="ECO:0007669"/>
    <property type="project" value="TreeGrafter"/>
</dbReference>
<evidence type="ECO:0000256" key="7">
    <source>
        <dbReference type="ARBA" id="ARBA00022691"/>
    </source>
</evidence>
<dbReference type="EC" id="2.1.1.193" evidence="10"/>
<dbReference type="InterPro" id="IPR046886">
    <property type="entry name" value="RsmE_MTase_dom"/>
</dbReference>
<evidence type="ECO:0000256" key="4">
    <source>
        <dbReference type="ARBA" id="ARBA00022552"/>
    </source>
</evidence>
<comment type="similarity">
    <text evidence="2 10">Belongs to the RNA methyltransferase RsmE family.</text>
</comment>
<comment type="function">
    <text evidence="8 10">Specifically methylates the N3 position of the uracil ring of uridine 1498 (m3U1498) in 16S rRNA. Acts on the fully assembled 30S ribosomal subunit.</text>
</comment>
<protein>
    <recommendedName>
        <fullName evidence="10">Ribosomal RNA small subunit methyltransferase E</fullName>
        <ecNumber evidence="10">2.1.1.193</ecNumber>
    </recommendedName>
</protein>
<dbReference type="PANTHER" id="PTHR30027">
    <property type="entry name" value="RIBOSOMAL RNA SMALL SUBUNIT METHYLTRANSFERASE E"/>
    <property type="match status" value="1"/>
</dbReference>
<evidence type="ECO:0000256" key="1">
    <source>
        <dbReference type="ARBA" id="ARBA00004496"/>
    </source>
</evidence>
<dbReference type="Pfam" id="PF04452">
    <property type="entry name" value="Methyltrans_RNA"/>
    <property type="match status" value="1"/>
</dbReference>
<sequence length="254" mass="27862">MNIILVEKEEIQENSVILTDHRAEHIVKILRSAVGETIKIGVVGGNMGTGEILSVGRKYPFTVEIRLTLTIAPPPVAPIDLVLALPRPIMLKRILRQVTALGVGKIHLINANRVEKSFWEATVLDPLELRANLVQGLEQAVDTRLPEVFLHRRFRPFIEDFVAETVQDYGHLVCAHPAGHHTLSGRFSAAGAGRVLLAIGPEGGWVDFEVDKFCRQGFACCTIGHRILKVDTAVIAVHSRISALLEAAGNQTSR</sequence>
<dbReference type="EMBL" id="FNJI01000029">
    <property type="protein sequence ID" value="SDP62061.1"/>
    <property type="molecule type" value="Genomic_DNA"/>
</dbReference>
<evidence type="ECO:0000313" key="13">
    <source>
        <dbReference type="Proteomes" id="UP000199073"/>
    </source>
</evidence>
<gene>
    <name evidence="12" type="ORF">SAMN05660330_03423</name>
</gene>
<dbReference type="PIRSF" id="PIRSF015601">
    <property type="entry name" value="MTase_slr0722"/>
    <property type="match status" value="1"/>
</dbReference>
<evidence type="ECO:0000256" key="10">
    <source>
        <dbReference type="PIRNR" id="PIRNR015601"/>
    </source>
</evidence>
<accession>A0A1H0U7C5</accession>
<dbReference type="InterPro" id="IPR029026">
    <property type="entry name" value="tRNA_m1G_MTases_N"/>
</dbReference>
<organism evidence="12 13">
    <name type="scientific">Desulforhopalus singaporensis</name>
    <dbReference type="NCBI Taxonomy" id="91360"/>
    <lineage>
        <taxon>Bacteria</taxon>
        <taxon>Pseudomonadati</taxon>
        <taxon>Thermodesulfobacteriota</taxon>
        <taxon>Desulfobulbia</taxon>
        <taxon>Desulfobulbales</taxon>
        <taxon>Desulfocapsaceae</taxon>
        <taxon>Desulforhopalus</taxon>
    </lineage>
</organism>